<reference evidence="2 3" key="1">
    <citation type="journal article" date="2018" name="Nat. Biotechnol.">
        <title>A standardized bacterial taxonomy based on genome phylogeny substantially revises the tree of life.</title>
        <authorList>
            <person name="Parks D.H."/>
            <person name="Chuvochina M."/>
            <person name="Waite D.W."/>
            <person name="Rinke C."/>
            <person name="Skarshewski A."/>
            <person name="Chaumeil P.A."/>
            <person name="Hugenholtz P."/>
        </authorList>
    </citation>
    <scope>NUCLEOTIDE SEQUENCE [LARGE SCALE GENOMIC DNA]</scope>
    <source>
        <strain evidence="2">UBA11306</strain>
    </source>
</reference>
<dbReference type="Gene3D" id="1.20.58.1910">
    <property type="match status" value="1"/>
</dbReference>
<dbReference type="InterPro" id="IPR003607">
    <property type="entry name" value="HD/PDEase_dom"/>
</dbReference>
<dbReference type="RefSeq" id="WP_022796850.1">
    <property type="nucleotide sequence ID" value="NZ_JBQDSL010000034.1"/>
</dbReference>
<evidence type="ECO:0000259" key="1">
    <source>
        <dbReference type="PROSITE" id="PS51831"/>
    </source>
</evidence>
<sequence length="242" mass="27655">MTTVNASGKHHKTDKLPQKITDQLTDTENEQLKVLTNYVYDRLNNDPSGHDWWHIYRVVCLANQIVSQENGDRFIVLLAALVHDVIDDKLVDDPKMAEKALEEELSRVGLSEKQVSAIMAIITNMSYRKSLDHKDHSLSIEGQIVQDADRLDANGAMGVVRTMIYGGHKGHILYDPSKPPRDTMTLEEYKHGSVTTINHLYEKIIHLKDLMNTKTGKKLAEGRHQYLLDFLEEFHAEWDGLR</sequence>
<dbReference type="Gene3D" id="1.10.472.50">
    <property type="entry name" value="HD-domain/PDEase-like"/>
    <property type="match status" value="1"/>
</dbReference>
<dbReference type="SMART" id="SM00471">
    <property type="entry name" value="HDc"/>
    <property type="match status" value="1"/>
</dbReference>
<dbReference type="Proteomes" id="UP000262195">
    <property type="component" value="Unassembled WGS sequence"/>
</dbReference>
<dbReference type="STRING" id="1121105.GCA_000421665_01587"/>
<gene>
    <name evidence="2" type="ORF">DIW15_03965</name>
</gene>
<accession>A0A3D4S541</accession>
<dbReference type="AlphaFoldDB" id="A0A3D4S541"/>
<dbReference type="PANTHER" id="PTHR33594:SF1">
    <property type="entry name" value="HD_PDEASE DOMAIN-CONTAINING PROTEIN"/>
    <property type="match status" value="1"/>
</dbReference>
<dbReference type="EMBL" id="DQHO01000025">
    <property type="protein sequence ID" value="HCS93850.1"/>
    <property type="molecule type" value="Genomic_DNA"/>
</dbReference>
<comment type="caution">
    <text evidence="2">The sequence shown here is derived from an EMBL/GenBank/DDBJ whole genome shotgun (WGS) entry which is preliminary data.</text>
</comment>
<dbReference type="InterPro" id="IPR006674">
    <property type="entry name" value="HD_domain"/>
</dbReference>
<organism evidence="2 3">
    <name type="scientific">Bavariicoccus seileri</name>
    <dbReference type="NCBI Taxonomy" id="549685"/>
    <lineage>
        <taxon>Bacteria</taxon>
        <taxon>Bacillati</taxon>
        <taxon>Bacillota</taxon>
        <taxon>Bacilli</taxon>
        <taxon>Lactobacillales</taxon>
        <taxon>Enterococcaceae</taxon>
        <taxon>Bavariicoccus</taxon>
    </lineage>
</organism>
<protein>
    <submittedName>
        <fullName evidence="2">HD domain-containing protein</fullName>
    </submittedName>
</protein>
<dbReference type="SUPFAM" id="SSF109604">
    <property type="entry name" value="HD-domain/PDEase-like"/>
    <property type="match status" value="1"/>
</dbReference>
<name>A0A3D4S541_9ENTE</name>
<dbReference type="CDD" id="cd00077">
    <property type="entry name" value="HDc"/>
    <property type="match status" value="1"/>
</dbReference>
<feature type="domain" description="HD" evidence="1">
    <location>
        <begin position="51"/>
        <end position="154"/>
    </location>
</feature>
<dbReference type="Pfam" id="PF01966">
    <property type="entry name" value="HD"/>
    <property type="match status" value="1"/>
</dbReference>
<dbReference type="PROSITE" id="PS51831">
    <property type="entry name" value="HD"/>
    <property type="match status" value="1"/>
</dbReference>
<evidence type="ECO:0000313" key="3">
    <source>
        <dbReference type="Proteomes" id="UP000262195"/>
    </source>
</evidence>
<dbReference type="PANTHER" id="PTHR33594">
    <property type="entry name" value="SUPERFAMILY HYDROLASE, PUTATIVE (AFU_ORTHOLOGUE AFUA_1G03035)-RELATED"/>
    <property type="match status" value="1"/>
</dbReference>
<evidence type="ECO:0000313" key="2">
    <source>
        <dbReference type="EMBL" id="HCS93850.1"/>
    </source>
</evidence>
<proteinExistence type="predicted"/>